<gene>
    <name evidence="2" type="ORF">ACFO3J_33380</name>
</gene>
<name>A0ABV8HW45_9ACTN</name>
<dbReference type="NCBIfam" id="NF046120">
    <property type="entry name" value="lipo_SCO0607"/>
    <property type="match status" value="1"/>
</dbReference>
<dbReference type="InterPro" id="IPR058119">
    <property type="entry name" value="SCO0607-like"/>
</dbReference>
<protein>
    <submittedName>
        <fullName evidence="2">SCO0607 family lipoprotein</fullName>
    </submittedName>
</protein>
<keyword evidence="2" id="KW-0449">Lipoprotein</keyword>
<dbReference type="EMBL" id="JBHSBB010000048">
    <property type="protein sequence ID" value="MFC4036300.1"/>
    <property type="molecule type" value="Genomic_DNA"/>
</dbReference>
<comment type="caution">
    <text evidence="2">The sequence shown here is derived from an EMBL/GenBank/DDBJ whole genome shotgun (WGS) entry which is preliminary data.</text>
</comment>
<evidence type="ECO:0000313" key="2">
    <source>
        <dbReference type="EMBL" id="MFC4036300.1"/>
    </source>
</evidence>
<accession>A0ABV8HW45</accession>
<evidence type="ECO:0000256" key="1">
    <source>
        <dbReference type="SAM" id="MobiDB-lite"/>
    </source>
</evidence>
<evidence type="ECO:0000313" key="3">
    <source>
        <dbReference type="Proteomes" id="UP001595765"/>
    </source>
</evidence>
<organism evidence="2 3">
    <name type="scientific">Streptomyces polygonati</name>
    <dbReference type="NCBI Taxonomy" id="1617087"/>
    <lineage>
        <taxon>Bacteria</taxon>
        <taxon>Bacillati</taxon>
        <taxon>Actinomycetota</taxon>
        <taxon>Actinomycetes</taxon>
        <taxon>Kitasatosporales</taxon>
        <taxon>Streptomycetaceae</taxon>
        <taxon>Streptomyces</taxon>
    </lineage>
</organism>
<dbReference type="RefSeq" id="WP_386437765.1">
    <property type="nucleotide sequence ID" value="NZ_JBHSBB010000048.1"/>
</dbReference>
<sequence length="126" mass="13541">MKITGRHQTLPVALPATRPRGLPGYRPGRRGTRWSSLAGLFLTAAALTGLSTACDTDVRDHMCMSNEYPVAAVGSSLGGACVTNGQQPPAGYVRYPKGQVPLHVDDTWDTYWQSHTLDAHGHPAMN</sequence>
<reference evidence="3" key="1">
    <citation type="journal article" date="2019" name="Int. J. Syst. Evol. Microbiol.">
        <title>The Global Catalogue of Microorganisms (GCM) 10K type strain sequencing project: providing services to taxonomists for standard genome sequencing and annotation.</title>
        <authorList>
            <consortium name="The Broad Institute Genomics Platform"/>
            <consortium name="The Broad Institute Genome Sequencing Center for Infectious Disease"/>
            <person name="Wu L."/>
            <person name="Ma J."/>
        </authorList>
    </citation>
    <scope>NUCLEOTIDE SEQUENCE [LARGE SCALE GENOMIC DNA]</scope>
    <source>
        <strain evidence="3">CGMCC 4.7237</strain>
    </source>
</reference>
<dbReference type="Proteomes" id="UP001595765">
    <property type="component" value="Unassembled WGS sequence"/>
</dbReference>
<feature type="region of interest" description="Disordered" evidence="1">
    <location>
        <begin position="1"/>
        <end position="27"/>
    </location>
</feature>
<proteinExistence type="predicted"/>
<keyword evidence="3" id="KW-1185">Reference proteome</keyword>